<dbReference type="GO" id="GO:0000502">
    <property type="term" value="C:proteasome complex"/>
    <property type="evidence" value="ECO:0007669"/>
    <property type="project" value="UniProtKB-KW"/>
</dbReference>
<organism evidence="1 2">
    <name type="scientific">Cephus cinctus</name>
    <name type="common">Wheat stem sawfly</name>
    <dbReference type="NCBI Taxonomy" id="211228"/>
    <lineage>
        <taxon>Eukaryota</taxon>
        <taxon>Metazoa</taxon>
        <taxon>Ecdysozoa</taxon>
        <taxon>Arthropoda</taxon>
        <taxon>Hexapoda</taxon>
        <taxon>Insecta</taxon>
        <taxon>Pterygota</taxon>
        <taxon>Neoptera</taxon>
        <taxon>Endopterygota</taxon>
        <taxon>Hymenoptera</taxon>
        <taxon>Cephoidea</taxon>
        <taxon>Cephidae</taxon>
        <taxon>Cephus</taxon>
    </lineage>
</organism>
<proteinExistence type="predicted"/>
<dbReference type="AlphaFoldDB" id="A0AAJ7RQZ2"/>
<dbReference type="InterPro" id="IPR032157">
    <property type="entry name" value="PAC4"/>
</dbReference>
<dbReference type="Proteomes" id="UP000694920">
    <property type="component" value="Unplaced"/>
</dbReference>
<evidence type="ECO:0000313" key="1">
    <source>
        <dbReference type="Proteomes" id="UP000694920"/>
    </source>
</evidence>
<dbReference type="GO" id="GO:0043248">
    <property type="term" value="P:proteasome assembly"/>
    <property type="evidence" value="ECO:0007669"/>
    <property type="project" value="InterPro"/>
</dbReference>
<protein>
    <submittedName>
        <fullName evidence="2">Proteasome assembly chaperone 4</fullName>
    </submittedName>
</protein>
<dbReference type="RefSeq" id="XP_024945433.1">
    <property type="nucleotide sequence ID" value="XM_025089665.1"/>
</dbReference>
<dbReference type="GeneID" id="107272376"/>
<sequence>MTTDKEEVTKHQLLPCSFKFYDFNFEAGQVRFSCHIIKMEASLYLWAGDFPTGSMNDLTFALLSQYETLPISTRLMGSLADTTSTNFAKRLAKKIGKPVYVSFNIGTDNLSLPAVEKRIFQEFKEHPEILSFD</sequence>
<gene>
    <name evidence="2" type="primary">LOC107272376</name>
</gene>
<dbReference type="Pfam" id="PF16093">
    <property type="entry name" value="PAC4"/>
    <property type="match status" value="1"/>
</dbReference>
<evidence type="ECO:0000313" key="2">
    <source>
        <dbReference type="RefSeq" id="XP_024945433.1"/>
    </source>
</evidence>
<dbReference type="PANTHER" id="PTHR33559">
    <property type="entry name" value="PROTEASOME ASSEMBLY CHAPERONE 4"/>
    <property type="match status" value="1"/>
</dbReference>
<reference evidence="2" key="1">
    <citation type="submission" date="2025-08" db="UniProtKB">
        <authorList>
            <consortium name="RefSeq"/>
        </authorList>
    </citation>
    <scope>IDENTIFICATION</scope>
</reference>
<keyword evidence="1" id="KW-1185">Reference proteome</keyword>
<accession>A0AAJ7RQZ2</accession>
<dbReference type="KEGG" id="ccin:107272376"/>
<name>A0AAJ7RQZ2_CEPCN</name>
<dbReference type="PANTHER" id="PTHR33559:SF1">
    <property type="entry name" value="PROTEASOME ASSEMBLY CHAPERONE 4"/>
    <property type="match status" value="1"/>
</dbReference>
<keyword evidence="2" id="KW-0647">Proteasome</keyword>